<protein>
    <submittedName>
        <fullName evidence="1">Heterokaryon incompatibility protein-domain-containing protein</fullName>
    </submittedName>
</protein>
<comment type="caution">
    <text evidence="1">The sequence shown here is derived from an EMBL/GenBank/DDBJ whole genome shotgun (WGS) entry which is preliminary data.</text>
</comment>
<evidence type="ECO:0000313" key="2">
    <source>
        <dbReference type="Proteomes" id="UP001390339"/>
    </source>
</evidence>
<evidence type="ECO:0000313" key="1">
    <source>
        <dbReference type="EMBL" id="KAK8859801.1"/>
    </source>
</evidence>
<sequence>MDAHHSLFHTRNQHAISPEIANLSFNGIPTPFLVSDILFWDKDVSQSIINKRGWVLQERLLSPRVIHFGAHQLLWECCTKDAAEIYPNGLPLEIFGPRGRIKTLAPNYLLGVQNNGGNLAVYEAWARIVQAYTACDLTFPSDKLVAISGIAKMVRSILNDEYVAGMWRLHLDREILWVRSPAFRPDGPGILDSPYRAPTWSWAAVDGKVSLGHIYIQDASILLRVEHVELQHVSGDPMGRICGGYLKLSGVLKKLVLLPHFPVAKGFESWEMVINGTHFRAFDDSSMEEPPFRVYLDRSRSTNGSDLGSEHLFCMPARVRDGPSGSIYVLLLEALDTTKGVFRRIGIARGWGTDVKAKILSQGVHVGEDGFPCERYSDGQHTILVV</sequence>
<gene>
    <name evidence="1" type="ORF">PGQ11_010535</name>
</gene>
<dbReference type="PANTHER" id="PTHR33112:SF11">
    <property type="entry name" value="HETEROKARYON INCOMPATIBILITY DOMAIN-CONTAINING PROTEIN"/>
    <property type="match status" value="1"/>
</dbReference>
<dbReference type="Proteomes" id="UP001390339">
    <property type="component" value="Unassembled WGS sequence"/>
</dbReference>
<accession>A0ABR2IA25</accession>
<dbReference type="PANTHER" id="PTHR33112">
    <property type="entry name" value="DOMAIN PROTEIN, PUTATIVE-RELATED"/>
    <property type="match status" value="1"/>
</dbReference>
<dbReference type="EMBL" id="JAPCWZ010000006">
    <property type="protein sequence ID" value="KAK8859801.1"/>
    <property type="molecule type" value="Genomic_DNA"/>
</dbReference>
<organism evidence="1 2">
    <name type="scientific">Apiospora arundinis</name>
    <dbReference type="NCBI Taxonomy" id="335852"/>
    <lineage>
        <taxon>Eukaryota</taxon>
        <taxon>Fungi</taxon>
        <taxon>Dikarya</taxon>
        <taxon>Ascomycota</taxon>
        <taxon>Pezizomycotina</taxon>
        <taxon>Sordariomycetes</taxon>
        <taxon>Xylariomycetidae</taxon>
        <taxon>Amphisphaeriales</taxon>
        <taxon>Apiosporaceae</taxon>
        <taxon>Apiospora</taxon>
    </lineage>
</organism>
<reference evidence="1 2" key="1">
    <citation type="journal article" date="2024" name="IMA Fungus">
        <title>Apiospora arundinis, a panoply of carbohydrate-active enzymes and secondary metabolites.</title>
        <authorList>
            <person name="Sorensen T."/>
            <person name="Petersen C."/>
            <person name="Muurmann A.T."/>
            <person name="Christiansen J.V."/>
            <person name="Brundto M.L."/>
            <person name="Overgaard C.K."/>
            <person name="Boysen A.T."/>
            <person name="Wollenberg R.D."/>
            <person name="Larsen T.O."/>
            <person name="Sorensen J.L."/>
            <person name="Nielsen K.L."/>
            <person name="Sondergaard T.E."/>
        </authorList>
    </citation>
    <scope>NUCLEOTIDE SEQUENCE [LARGE SCALE GENOMIC DNA]</scope>
    <source>
        <strain evidence="1 2">AAU 773</strain>
    </source>
</reference>
<proteinExistence type="predicted"/>
<keyword evidence="2" id="KW-1185">Reference proteome</keyword>
<name>A0ABR2IA25_9PEZI</name>